<dbReference type="InterPro" id="IPR009091">
    <property type="entry name" value="RCC1/BLIP-II"/>
</dbReference>
<sequence length="76" mass="8604">EIEEETPKPFPLPAEVTIVKAASRWAHCLSMIDCGEVYKWGWRECVPSRKVFDESLTGVSSEKDVSGRQTSFLTEQ</sequence>
<evidence type="ECO:0000313" key="1">
    <source>
        <dbReference type="EMBL" id="CAJ1974449.1"/>
    </source>
</evidence>
<organism evidence="1 2">
    <name type="scientific">Sphenostylis stenocarpa</name>
    <dbReference type="NCBI Taxonomy" id="92480"/>
    <lineage>
        <taxon>Eukaryota</taxon>
        <taxon>Viridiplantae</taxon>
        <taxon>Streptophyta</taxon>
        <taxon>Embryophyta</taxon>
        <taxon>Tracheophyta</taxon>
        <taxon>Spermatophyta</taxon>
        <taxon>Magnoliopsida</taxon>
        <taxon>eudicotyledons</taxon>
        <taxon>Gunneridae</taxon>
        <taxon>Pentapetalae</taxon>
        <taxon>rosids</taxon>
        <taxon>fabids</taxon>
        <taxon>Fabales</taxon>
        <taxon>Fabaceae</taxon>
        <taxon>Papilionoideae</taxon>
        <taxon>50 kb inversion clade</taxon>
        <taxon>NPAAA clade</taxon>
        <taxon>indigoferoid/millettioid clade</taxon>
        <taxon>Phaseoleae</taxon>
        <taxon>Sphenostylis</taxon>
    </lineage>
</organism>
<dbReference type="Gramene" id="rna-AYBTSS11_LOCUS26528">
    <property type="protein sequence ID" value="CAJ1974449.1"/>
    <property type="gene ID" value="gene-AYBTSS11_LOCUS26528"/>
</dbReference>
<dbReference type="AlphaFoldDB" id="A0AA86T0K6"/>
<proteinExistence type="predicted"/>
<accession>A0AA86T0K6</accession>
<dbReference type="Proteomes" id="UP001189624">
    <property type="component" value="Chromosome 9"/>
</dbReference>
<feature type="non-terminal residue" evidence="1">
    <location>
        <position position="76"/>
    </location>
</feature>
<reference evidence="1" key="1">
    <citation type="submission" date="2023-10" db="EMBL/GenBank/DDBJ databases">
        <authorList>
            <person name="Domelevo Entfellner J.-B."/>
        </authorList>
    </citation>
    <scope>NUCLEOTIDE SEQUENCE</scope>
</reference>
<gene>
    <name evidence="1" type="ORF">AYBTSS11_LOCUS26528</name>
</gene>
<protein>
    <submittedName>
        <fullName evidence="1">Uncharacterized protein</fullName>
    </submittedName>
</protein>
<keyword evidence="2" id="KW-1185">Reference proteome</keyword>
<dbReference type="SUPFAM" id="SSF50985">
    <property type="entry name" value="RCC1/BLIP-II"/>
    <property type="match status" value="1"/>
</dbReference>
<dbReference type="EMBL" id="OY731406">
    <property type="protein sequence ID" value="CAJ1974449.1"/>
    <property type="molecule type" value="Genomic_DNA"/>
</dbReference>
<evidence type="ECO:0000313" key="2">
    <source>
        <dbReference type="Proteomes" id="UP001189624"/>
    </source>
</evidence>
<feature type="non-terminal residue" evidence="1">
    <location>
        <position position="1"/>
    </location>
</feature>
<name>A0AA86T0K6_9FABA</name>